<proteinExistence type="predicted"/>
<accession>A0ABT2CSP0</accession>
<protein>
    <submittedName>
        <fullName evidence="1">DUF3460 family protein</fullName>
    </submittedName>
</protein>
<evidence type="ECO:0000313" key="1">
    <source>
        <dbReference type="EMBL" id="MCS0656982.1"/>
    </source>
</evidence>
<sequence>MKFQQTYRPQHGGYVSEFTSFINGYQRQHPDMEKGQQQGWYLLWDKHVDFDELEREQKADVPLKPGSYYYE</sequence>
<comment type="caution">
    <text evidence="1">The sequence shown here is derived from an EMBL/GenBank/DDBJ whole genome shotgun (WGS) entry which is preliminary data.</text>
</comment>
<evidence type="ECO:0000313" key="2">
    <source>
        <dbReference type="Proteomes" id="UP001204621"/>
    </source>
</evidence>
<dbReference type="RefSeq" id="WP_258810150.1">
    <property type="nucleotide sequence ID" value="NZ_JANUGU010000001.1"/>
</dbReference>
<dbReference type="Pfam" id="PF11943">
    <property type="entry name" value="DUF3460"/>
    <property type="match status" value="1"/>
</dbReference>
<organism evidence="1 2">
    <name type="scientific">Massilia terrae</name>
    <dbReference type="NCBI Taxonomy" id="1811224"/>
    <lineage>
        <taxon>Bacteria</taxon>
        <taxon>Pseudomonadati</taxon>
        <taxon>Pseudomonadota</taxon>
        <taxon>Betaproteobacteria</taxon>
        <taxon>Burkholderiales</taxon>
        <taxon>Oxalobacteraceae</taxon>
        <taxon>Telluria group</taxon>
        <taxon>Massilia</taxon>
    </lineage>
</organism>
<dbReference type="EMBL" id="JANUGU010000001">
    <property type="protein sequence ID" value="MCS0656982.1"/>
    <property type="molecule type" value="Genomic_DNA"/>
</dbReference>
<dbReference type="InterPro" id="IPR021853">
    <property type="entry name" value="DUF3460"/>
</dbReference>
<name>A0ABT2CSP0_9BURK</name>
<reference evidence="1 2" key="1">
    <citation type="submission" date="2022-08" db="EMBL/GenBank/DDBJ databases">
        <title>Reclassification of Massilia species as members of the genera Telluria, Duganella, Pseudoduganella, Mokoshia gen. nov. and Zemynaea gen. nov. using orthogonal and non-orthogonal genome-based approaches.</title>
        <authorList>
            <person name="Bowman J.P."/>
        </authorList>
    </citation>
    <scope>NUCLEOTIDE SEQUENCE [LARGE SCALE GENOMIC DNA]</scope>
    <source>
        <strain evidence="1 2">JCM 31606</strain>
    </source>
</reference>
<gene>
    <name evidence="1" type="ORF">NX778_02770</name>
</gene>
<dbReference type="Proteomes" id="UP001204621">
    <property type="component" value="Unassembled WGS sequence"/>
</dbReference>
<keyword evidence="2" id="KW-1185">Reference proteome</keyword>